<accession>A0A3L6E2F8</accession>
<name>A0A3L6E2F8_MAIZE</name>
<dbReference type="EMBL" id="NCVQ01000008">
    <property type="protein sequence ID" value="PWZ14668.1"/>
    <property type="molecule type" value="Genomic_DNA"/>
</dbReference>
<organism evidence="1">
    <name type="scientific">Zea mays</name>
    <name type="common">Maize</name>
    <dbReference type="NCBI Taxonomy" id="4577"/>
    <lineage>
        <taxon>Eukaryota</taxon>
        <taxon>Viridiplantae</taxon>
        <taxon>Streptophyta</taxon>
        <taxon>Embryophyta</taxon>
        <taxon>Tracheophyta</taxon>
        <taxon>Spermatophyta</taxon>
        <taxon>Magnoliopsida</taxon>
        <taxon>Liliopsida</taxon>
        <taxon>Poales</taxon>
        <taxon>Poaceae</taxon>
        <taxon>PACMAD clade</taxon>
        <taxon>Panicoideae</taxon>
        <taxon>Andropogonodae</taxon>
        <taxon>Andropogoneae</taxon>
        <taxon>Tripsacinae</taxon>
        <taxon>Zea</taxon>
    </lineage>
</organism>
<protein>
    <submittedName>
        <fullName evidence="1">Uncharacterized protein</fullName>
    </submittedName>
</protein>
<dbReference type="Proteomes" id="UP000251960">
    <property type="component" value="Chromosome 7"/>
</dbReference>
<evidence type="ECO:0000313" key="1">
    <source>
        <dbReference type="EMBL" id="PWZ14668.1"/>
    </source>
</evidence>
<comment type="caution">
    <text evidence="1">The sequence shown here is derived from an EMBL/GenBank/DDBJ whole genome shotgun (WGS) entry which is preliminary data.</text>
</comment>
<reference evidence="1" key="1">
    <citation type="journal article" date="2018" name="Nat. Genet.">
        <title>Extensive intraspecific gene order and gene structural variations between Mo17 and other maize genomes.</title>
        <authorList>
            <person name="Sun S."/>
            <person name="Zhou Y."/>
            <person name="Chen J."/>
            <person name="Shi J."/>
            <person name="Zhao H."/>
            <person name="Zhao H."/>
            <person name="Song W."/>
            <person name="Zhang M."/>
            <person name="Cui Y."/>
            <person name="Dong X."/>
            <person name="Liu H."/>
            <person name="Ma X."/>
            <person name="Jiao Y."/>
            <person name="Wang B."/>
            <person name="Wei X."/>
            <person name="Stein J.C."/>
            <person name="Glaubitz J.C."/>
            <person name="Lu F."/>
            <person name="Yu G."/>
            <person name="Liang C."/>
            <person name="Fengler K."/>
            <person name="Li B."/>
            <person name="Rafalski A."/>
            <person name="Schnable P.S."/>
            <person name="Ware D.H."/>
            <person name="Buckler E.S."/>
            <person name="Lai J."/>
        </authorList>
    </citation>
    <scope>NUCLEOTIDE SEQUENCE [LARGE SCALE GENOMIC DNA]</scope>
    <source>
        <tissue evidence="1">Seedling</tissue>
    </source>
</reference>
<proteinExistence type="predicted"/>
<dbReference type="AlphaFoldDB" id="A0A3L6E2F8"/>
<sequence>MLVVVLTKQQAIKTGDNFQIVEYFLVEAIQIQSYGAEGNTELNLSTGDYIVVGVSDVQVWCGCDLLFRITDWHIPWHIILAVSKISIGLGASRSSRMEKCQPYVQSSVTSRDKQKLFVRFFGVLYRVFNKMNFMLLLDDDWEPLMDNYRPLGIKSLRFNTFSLGNMSPKIEEQKIQYTIHTIGGSLTAVHGFFVQLGVNVDTSDWELQALGRLSVTVAKQAKLDRFPITISDPISATFGEPFEKANPSHSSTAIVCRAGSGIDMVVGLVSSSLGAVASGQGNFKVLVWDPGGYAYHSLGTSCISSGGECQHLRQEQ</sequence>
<gene>
    <name evidence="1" type="ORF">Zm00014a_010022</name>
</gene>